<evidence type="ECO:0000313" key="2">
    <source>
        <dbReference type="Proteomes" id="UP000533598"/>
    </source>
</evidence>
<gene>
    <name evidence="1" type="ORF">HNR67_004519</name>
</gene>
<evidence type="ECO:0000313" key="1">
    <source>
        <dbReference type="EMBL" id="MBB4678401.1"/>
    </source>
</evidence>
<proteinExistence type="predicted"/>
<dbReference type="EMBL" id="JACHMH010000001">
    <property type="protein sequence ID" value="MBB4678401.1"/>
    <property type="molecule type" value="Genomic_DNA"/>
</dbReference>
<sequence length="273" mass="29425">MTSAPVLPVDYRALLIEHGPGPVAGVRLLAPADLAAEQSRHSPPHPDALLWGVFGTGETCWWLPIHPDPVSWLVVVAGDGEQQLNISTTEFLRRLGAGQLDLPVLSGLPGPRDPLAQLRTLIGPGGGHRYDWAALELELGCPLPPDYRLLFEEYGSELVVNGLFPSPPEELVSVHRDHAHFLDDLDGHRVHPEPGGLLTCLISEGRQQLCWDTSGPDPAAWPLVDSDTGEVFPGTLTELLVAEVVGRGPGLCAHSLGDPDTWAYPMWGPDPVH</sequence>
<dbReference type="RefSeq" id="WP_185004236.1">
    <property type="nucleotide sequence ID" value="NZ_BAAAUI010000028.1"/>
</dbReference>
<evidence type="ECO:0008006" key="3">
    <source>
        <dbReference type="Google" id="ProtNLM"/>
    </source>
</evidence>
<protein>
    <recommendedName>
        <fullName evidence="3">SMI1/KNR4 family protein</fullName>
    </recommendedName>
</protein>
<dbReference type="Proteomes" id="UP000533598">
    <property type="component" value="Unassembled WGS sequence"/>
</dbReference>
<name>A0A7W7CC27_9PSEU</name>
<organism evidence="1 2">
    <name type="scientific">Crossiella cryophila</name>
    <dbReference type="NCBI Taxonomy" id="43355"/>
    <lineage>
        <taxon>Bacteria</taxon>
        <taxon>Bacillati</taxon>
        <taxon>Actinomycetota</taxon>
        <taxon>Actinomycetes</taxon>
        <taxon>Pseudonocardiales</taxon>
        <taxon>Pseudonocardiaceae</taxon>
        <taxon>Crossiella</taxon>
    </lineage>
</organism>
<accession>A0A7W7CC27</accession>
<dbReference type="InterPro" id="IPR037883">
    <property type="entry name" value="Knr4/Smi1-like_sf"/>
</dbReference>
<keyword evidence="2" id="KW-1185">Reference proteome</keyword>
<comment type="caution">
    <text evidence="1">The sequence shown here is derived from an EMBL/GenBank/DDBJ whole genome shotgun (WGS) entry which is preliminary data.</text>
</comment>
<dbReference type="AlphaFoldDB" id="A0A7W7CC27"/>
<reference evidence="1 2" key="1">
    <citation type="submission" date="2020-08" db="EMBL/GenBank/DDBJ databases">
        <title>Sequencing the genomes of 1000 actinobacteria strains.</title>
        <authorList>
            <person name="Klenk H.-P."/>
        </authorList>
    </citation>
    <scope>NUCLEOTIDE SEQUENCE [LARGE SCALE GENOMIC DNA]</scope>
    <source>
        <strain evidence="1 2">DSM 44230</strain>
    </source>
</reference>
<dbReference type="SUPFAM" id="SSF160631">
    <property type="entry name" value="SMI1/KNR4-like"/>
    <property type="match status" value="1"/>
</dbReference>